<dbReference type="EMBL" id="KN716508">
    <property type="protein sequence ID" value="KJH44002.1"/>
    <property type="molecule type" value="Genomic_DNA"/>
</dbReference>
<dbReference type="OrthoDB" id="5821485at2759"/>
<organism evidence="1 2">
    <name type="scientific">Dictyocaulus viviparus</name>
    <name type="common">Bovine lungworm</name>
    <dbReference type="NCBI Taxonomy" id="29172"/>
    <lineage>
        <taxon>Eukaryota</taxon>
        <taxon>Metazoa</taxon>
        <taxon>Ecdysozoa</taxon>
        <taxon>Nematoda</taxon>
        <taxon>Chromadorea</taxon>
        <taxon>Rhabditida</taxon>
        <taxon>Rhabditina</taxon>
        <taxon>Rhabditomorpha</taxon>
        <taxon>Strongyloidea</taxon>
        <taxon>Metastrongylidae</taxon>
        <taxon>Dictyocaulus</taxon>
    </lineage>
</organism>
<name>A0A0D8XJT5_DICVI</name>
<keyword evidence="2" id="KW-1185">Reference proteome</keyword>
<sequence>MVRFGKRNEFKPSILLRSGRTPINRSTMVRFGKRSTLKRESPMVQSAKREPMDRIRMVRITSQPVLNEFSQFKKAIVRRYNGDRTEQNKVLSSCCCCSCFCLFIK</sequence>
<reference evidence="2" key="2">
    <citation type="journal article" date="2016" name="Sci. Rep.">
        <title>Dictyocaulus viviparus genome, variome and transcriptome elucidate lungworm biology and support future intervention.</title>
        <authorList>
            <person name="McNulty S.N."/>
            <person name="Strube C."/>
            <person name="Rosa B.A."/>
            <person name="Martin J.C."/>
            <person name="Tyagi R."/>
            <person name="Choi Y.J."/>
            <person name="Wang Q."/>
            <person name="Hallsworth Pepin K."/>
            <person name="Zhang X."/>
            <person name="Ozersky P."/>
            <person name="Wilson R.K."/>
            <person name="Sternberg P.W."/>
            <person name="Gasser R.B."/>
            <person name="Mitreva M."/>
        </authorList>
    </citation>
    <scope>NUCLEOTIDE SEQUENCE [LARGE SCALE GENOMIC DNA]</scope>
    <source>
        <strain evidence="2">HannoverDv2000</strain>
    </source>
</reference>
<gene>
    <name evidence="1" type="ORF">DICVIV_09985</name>
</gene>
<dbReference type="Proteomes" id="UP000053766">
    <property type="component" value="Unassembled WGS sequence"/>
</dbReference>
<accession>A0A0D8XJT5</accession>
<protein>
    <submittedName>
        <fullName evidence="1">Uncharacterized protein</fullName>
    </submittedName>
</protein>
<dbReference type="STRING" id="29172.A0A0D8XJT5"/>
<evidence type="ECO:0000313" key="1">
    <source>
        <dbReference type="EMBL" id="KJH44002.1"/>
    </source>
</evidence>
<reference evidence="1 2" key="1">
    <citation type="submission" date="2013-11" db="EMBL/GenBank/DDBJ databases">
        <title>Draft genome of the bovine lungworm Dictyocaulus viviparus.</title>
        <authorList>
            <person name="Mitreva M."/>
        </authorList>
    </citation>
    <scope>NUCLEOTIDE SEQUENCE [LARGE SCALE GENOMIC DNA]</scope>
    <source>
        <strain evidence="1 2">HannoverDv2000</strain>
    </source>
</reference>
<evidence type="ECO:0000313" key="2">
    <source>
        <dbReference type="Proteomes" id="UP000053766"/>
    </source>
</evidence>
<dbReference type="AlphaFoldDB" id="A0A0D8XJT5"/>
<proteinExistence type="predicted"/>